<reference evidence="1 2" key="1">
    <citation type="submission" date="2023-07" db="EMBL/GenBank/DDBJ databases">
        <title>Sorghum-associated microbial communities from plants grown in Nebraska, USA.</title>
        <authorList>
            <person name="Schachtman D."/>
        </authorList>
    </citation>
    <scope>NUCLEOTIDE SEQUENCE [LARGE SCALE GENOMIC DNA]</scope>
    <source>
        <strain evidence="1 2">BE198</strain>
    </source>
</reference>
<accession>A0ABU1WFH3</accession>
<dbReference type="PROSITE" id="PS51257">
    <property type="entry name" value="PROKAR_LIPOPROTEIN"/>
    <property type="match status" value="1"/>
</dbReference>
<keyword evidence="2" id="KW-1185">Reference proteome</keyword>
<comment type="caution">
    <text evidence="1">The sequence shown here is derived from an EMBL/GenBank/DDBJ whole genome shotgun (WGS) entry which is preliminary data.</text>
</comment>
<evidence type="ECO:0000313" key="2">
    <source>
        <dbReference type="Proteomes" id="UP001251524"/>
    </source>
</evidence>
<protein>
    <submittedName>
        <fullName evidence="1">Uncharacterized protein</fullName>
    </submittedName>
</protein>
<evidence type="ECO:0000313" key="1">
    <source>
        <dbReference type="EMBL" id="MDR7136105.1"/>
    </source>
</evidence>
<name>A0ABU1WFH3_9GAMM</name>
<dbReference type="Proteomes" id="UP001251524">
    <property type="component" value="Unassembled WGS sequence"/>
</dbReference>
<dbReference type="RefSeq" id="WP_310064302.1">
    <property type="nucleotide sequence ID" value="NZ_JAVDVY010000003.1"/>
</dbReference>
<sequence>MSKSESHASTKPPNVFPLTFREHNFNAYCYGTIGCSVIYANQQQSAWSGRDEVTPPPESPDYREEWQGTHAGIRNFPPPAEVRWRSLDGVAHEAKVDIGAIFKDQRVLHRVPESDYAEQSFGGSPDIILEVNDRTISVYMKAFVATINEQIPGNRYSYGREDLIMAWSRTY</sequence>
<organism evidence="1 2">
    <name type="scientific">Lysobacter niastensis</name>
    <dbReference type="NCBI Taxonomy" id="380629"/>
    <lineage>
        <taxon>Bacteria</taxon>
        <taxon>Pseudomonadati</taxon>
        <taxon>Pseudomonadota</taxon>
        <taxon>Gammaproteobacteria</taxon>
        <taxon>Lysobacterales</taxon>
        <taxon>Lysobacteraceae</taxon>
        <taxon>Lysobacter</taxon>
    </lineage>
</organism>
<gene>
    <name evidence="1" type="ORF">J2X06_003323</name>
</gene>
<dbReference type="EMBL" id="JAVDVY010000003">
    <property type="protein sequence ID" value="MDR7136105.1"/>
    <property type="molecule type" value="Genomic_DNA"/>
</dbReference>
<proteinExistence type="predicted"/>